<dbReference type="Pfam" id="PF14131">
    <property type="entry name" value="DUF4298"/>
    <property type="match status" value="1"/>
</dbReference>
<evidence type="ECO:0000313" key="1">
    <source>
        <dbReference type="EMBL" id="STZ67230.1"/>
    </source>
</evidence>
<organism evidence="1 2">
    <name type="scientific">Neisseria elongata</name>
    <dbReference type="NCBI Taxonomy" id="495"/>
    <lineage>
        <taxon>Bacteria</taxon>
        <taxon>Pseudomonadati</taxon>
        <taxon>Pseudomonadota</taxon>
        <taxon>Betaproteobacteria</taxon>
        <taxon>Neisseriales</taxon>
        <taxon>Neisseriaceae</taxon>
        <taxon>Neisseria</taxon>
    </lineage>
</organism>
<reference evidence="1 2" key="1">
    <citation type="submission" date="2018-06" db="EMBL/GenBank/DDBJ databases">
        <authorList>
            <consortium name="Pathogen Informatics"/>
            <person name="Doyle S."/>
        </authorList>
    </citation>
    <scope>NUCLEOTIDE SEQUENCE [LARGE SCALE GENOMIC DNA]</scope>
    <source>
        <strain evidence="1 2">NCTC10660</strain>
    </source>
</reference>
<name>A0A378TYJ3_NEIEL</name>
<evidence type="ECO:0008006" key="3">
    <source>
        <dbReference type="Google" id="ProtNLM"/>
    </source>
</evidence>
<gene>
    <name evidence="1" type="ORF">NCTC10660_00704</name>
</gene>
<dbReference type="Proteomes" id="UP000254927">
    <property type="component" value="Unassembled WGS sequence"/>
</dbReference>
<sequence length="112" mass="13268">MELSAEQMQSRLDHIQSCYRRWLELQPKLEAAQEEWRQAAGLMAELDAFYAKEYMAFNQAVEDGLELDERTEGEYRVLSEDALYNAFGEQYELAWQWMRLAMQSLDPANRCF</sequence>
<dbReference type="GeneID" id="93351705"/>
<evidence type="ECO:0000313" key="2">
    <source>
        <dbReference type="Proteomes" id="UP000254927"/>
    </source>
</evidence>
<dbReference type="AlphaFoldDB" id="A0A378TYJ3"/>
<dbReference type="RefSeq" id="WP_083426654.1">
    <property type="nucleotide sequence ID" value="NZ_CALIXL010000061.1"/>
</dbReference>
<dbReference type="InterPro" id="IPR025384">
    <property type="entry name" value="DUF4298"/>
</dbReference>
<dbReference type="EMBL" id="UGQW01000002">
    <property type="protein sequence ID" value="STZ67230.1"/>
    <property type="molecule type" value="Genomic_DNA"/>
</dbReference>
<accession>A0A378TYJ3</accession>
<proteinExistence type="predicted"/>
<protein>
    <recommendedName>
        <fullName evidence="3">DUF4298 domain-containing protein</fullName>
    </recommendedName>
</protein>